<sequence length="483" mass="50377">MTSMLDGCTPWPQGFVDRYWAAGHWRGTTLDSLLRGWALEYGPRTALVSGDGTRLTYAALNRRVDRMAAGFRLLALRPGQRVVVQLPNVPEFVVTVFALMRAGAIPVVCPVTHRAPEVSHLVHVTQAVGYVGPSTYEGFDHTAMAAGIAARGPFLRRVFTREPPGTSSPYGGYTTDPSGCHYFPLDSVDAPPAPPPAVSAGQVAFLLPSAGTGAESPLLVPRTHNDYAYQAAACAEAVSLTEDDVYLAALPATTSFALGSPGIIGTLSAGGTVVLAEDPDPAECLAAIARERVTVTSVVPDVAQGWLDALAAAPRAGLSSLRLVQIGGEAPPHPATAQRLASALGCRLQQVFCRAEGPLTLTPPADPTPAPVPDGAVPGTRGRPLSPDDEIRVVGADGEDVPDGEPGELHFRGPCTVRGYYRAPEHDARAFTRDGWFRSGLLGRRTAAGDLVVTCPDGVPERFGGGRSGGRAQGRSSVGGSAS</sequence>
<dbReference type="EMBL" id="CP102514">
    <property type="protein sequence ID" value="UUY46220.1"/>
    <property type="molecule type" value="Genomic_DNA"/>
</dbReference>
<protein>
    <submittedName>
        <fullName evidence="3">AMP-binding protein</fullName>
    </submittedName>
</protein>
<proteinExistence type="predicted"/>
<name>A0ABY5PRY8_9ACTN</name>
<dbReference type="PANTHER" id="PTHR43767:SF1">
    <property type="entry name" value="NONRIBOSOMAL PEPTIDE SYNTHASE PES1 (EUROFUNG)-RELATED"/>
    <property type="match status" value="1"/>
</dbReference>
<dbReference type="InterPro" id="IPR000873">
    <property type="entry name" value="AMP-dep_synth/lig_dom"/>
</dbReference>
<dbReference type="SUPFAM" id="SSF56801">
    <property type="entry name" value="Acetyl-CoA synthetase-like"/>
    <property type="match status" value="1"/>
</dbReference>
<reference evidence="3" key="1">
    <citation type="submission" date="2022-08" db="EMBL/GenBank/DDBJ databases">
        <authorList>
            <person name="Tian L."/>
        </authorList>
    </citation>
    <scope>NUCLEOTIDE SEQUENCE</scope>
    <source>
        <strain evidence="3">CM253</strain>
    </source>
</reference>
<dbReference type="GeneID" id="95572348"/>
<keyword evidence="4" id="KW-1185">Reference proteome</keyword>
<feature type="compositionally biased region" description="Low complexity" evidence="1">
    <location>
        <begin position="473"/>
        <end position="483"/>
    </location>
</feature>
<feature type="compositionally biased region" description="Gly residues" evidence="1">
    <location>
        <begin position="463"/>
        <end position="472"/>
    </location>
</feature>
<evidence type="ECO:0000256" key="1">
    <source>
        <dbReference type="SAM" id="MobiDB-lite"/>
    </source>
</evidence>
<evidence type="ECO:0000313" key="3">
    <source>
        <dbReference type="EMBL" id="UUY46220.1"/>
    </source>
</evidence>
<evidence type="ECO:0000313" key="4">
    <source>
        <dbReference type="Proteomes" id="UP001057738"/>
    </source>
</evidence>
<feature type="domain" description="AMP-dependent synthetase/ligase" evidence="2">
    <location>
        <begin position="37"/>
        <end position="421"/>
    </location>
</feature>
<evidence type="ECO:0000259" key="2">
    <source>
        <dbReference type="Pfam" id="PF00501"/>
    </source>
</evidence>
<dbReference type="Gene3D" id="2.30.38.10">
    <property type="entry name" value="Luciferase, Domain 3"/>
    <property type="match status" value="1"/>
</dbReference>
<dbReference type="RefSeq" id="WP_257854766.1">
    <property type="nucleotide sequence ID" value="NZ_CP102514.1"/>
</dbReference>
<organism evidence="3 4">
    <name type="scientific">Streptomyces yangpuensis</name>
    <dbReference type="NCBI Taxonomy" id="1648182"/>
    <lineage>
        <taxon>Bacteria</taxon>
        <taxon>Bacillati</taxon>
        <taxon>Actinomycetota</taxon>
        <taxon>Actinomycetes</taxon>
        <taxon>Kitasatosporales</taxon>
        <taxon>Streptomycetaceae</taxon>
        <taxon>Streptomyces</taxon>
    </lineage>
</organism>
<feature type="region of interest" description="Disordered" evidence="1">
    <location>
        <begin position="460"/>
        <end position="483"/>
    </location>
</feature>
<accession>A0ABY5PRY8</accession>
<dbReference type="PANTHER" id="PTHR43767">
    <property type="entry name" value="LONG-CHAIN-FATTY-ACID--COA LIGASE"/>
    <property type="match status" value="1"/>
</dbReference>
<feature type="region of interest" description="Disordered" evidence="1">
    <location>
        <begin position="360"/>
        <end position="388"/>
    </location>
</feature>
<dbReference type="InterPro" id="IPR050237">
    <property type="entry name" value="ATP-dep_AMP-bd_enzyme"/>
</dbReference>
<dbReference type="Proteomes" id="UP001057738">
    <property type="component" value="Chromosome"/>
</dbReference>
<dbReference type="Gene3D" id="3.40.50.980">
    <property type="match status" value="2"/>
</dbReference>
<gene>
    <name evidence="3" type="ORF">NRK68_02700</name>
</gene>
<dbReference type="Pfam" id="PF00501">
    <property type="entry name" value="AMP-binding"/>
    <property type="match status" value="1"/>
</dbReference>